<dbReference type="PANTHER" id="PTHR46393:SF2">
    <property type="entry name" value="COMPLEMENT C2"/>
    <property type="match status" value="1"/>
</dbReference>
<dbReference type="InterPro" id="IPR000436">
    <property type="entry name" value="Sushi_SCR_CCP_dom"/>
</dbReference>
<keyword evidence="9" id="KW-0399">Innate immunity</keyword>
<comment type="function">
    <text evidence="23">Catalytic component of the complement C3 and C5 convertase complexes. Following complement activation, recruited to the surface of pathogens by complement C4b opsonin to form the C3 convertase, or C3b and C4b opsonins to form the C5 convertase. As part of the C3 convertase, cleaves and activate C3 into C3a anaphylatoxin and C3b opsonin, the next components of the complement pathways. As part of the C5 convertase, cleaves and activate C5 into C5a anaphylatoxin and C5b component of the membrane attack complex.</text>
</comment>
<evidence type="ECO:0000259" key="29">
    <source>
        <dbReference type="PROSITE" id="PS50234"/>
    </source>
</evidence>
<feature type="domain" description="Sushi" evidence="31">
    <location>
        <begin position="169"/>
        <end position="226"/>
    </location>
</feature>
<evidence type="ECO:0000259" key="30">
    <source>
        <dbReference type="PROSITE" id="PS50240"/>
    </source>
</evidence>
<dbReference type="Pfam" id="PF00084">
    <property type="entry name" value="Sushi"/>
    <property type="match status" value="3"/>
</dbReference>
<protein>
    <recommendedName>
        <fullName evidence="7">Complement C2</fullName>
    </recommendedName>
    <alternativeName>
        <fullName evidence="21">C3/C5 convertase</fullName>
    </alternativeName>
</protein>
<keyword evidence="18" id="KW-0180">Complement pathway</keyword>
<evidence type="ECO:0000256" key="10">
    <source>
        <dbReference type="ARBA" id="ARBA00022659"/>
    </source>
</evidence>
<evidence type="ECO:0000256" key="12">
    <source>
        <dbReference type="ARBA" id="ARBA00022723"/>
    </source>
</evidence>
<feature type="active site" description="Charge relay system" evidence="25">
    <location>
        <position position="531"/>
    </location>
</feature>
<reference evidence="33" key="1">
    <citation type="submission" date="2025-08" db="UniProtKB">
        <authorList>
            <consortium name="RefSeq"/>
        </authorList>
    </citation>
    <scope>IDENTIFICATION</scope>
    <source>
        <tissue evidence="33">Blood</tissue>
    </source>
</reference>
<keyword evidence="32" id="KW-1185">Reference proteome</keyword>
<feature type="domain" description="VWFA" evidence="29">
    <location>
        <begin position="279"/>
        <end position="475"/>
    </location>
</feature>
<evidence type="ECO:0000256" key="20">
    <source>
        <dbReference type="ARBA" id="ARBA00023180"/>
    </source>
</evidence>
<dbReference type="Gene3D" id="2.40.10.10">
    <property type="entry name" value="Trypsin-like serine proteases"/>
    <property type="match status" value="2"/>
</dbReference>
<evidence type="ECO:0000256" key="25">
    <source>
        <dbReference type="PIRSR" id="PIRSR001154-1"/>
    </source>
</evidence>
<feature type="domain" description="Peptidase S1" evidence="30">
    <location>
        <begin position="484"/>
        <end position="769"/>
    </location>
</feature>
<evidence type="ECO:0000256" key="9">
    <source>
        <dbReference type="ARBA" id="ARBA00022588"/>
    </source>
</evidence>
<dbReference type="SUPFAM" id="SSF53300">
    <property type="entry name" value="vWA-like"/>
    <property type="match status" value="1"/>
</dbReference>
<dbReference type="SMART" id="SM00327">
    <property type="entry name" value="VWA"/>
    <property type="match status" value="1"/>
</dbReference>
<feature type="active site" description="Charge relay system" evidence="25">
    <location>
        <position position="580"/>
    </location>
</feature>
<evidence type="ECO:0000256" key="3">
    <source>
        <dbReference type="ARBA" id="ARBA00001946"/>
    </source>
</evidence>
<dbReference type="CDD" id="cd00033">
    <property type="entry name" value="CCP"/>
    <property type="match status" value="3"/>
</dbReference>
<evidence type="ECO:0000256" key="7">
    <source>
        <dbReference type="ARBA" id="ARBA00017023"/>
    </source>
</evidence>
<dbReference type="PROSITE" id="PS00135">
    <property type="entry name" value="TRYPSIN_SER"/>
    <property type="match status" value="1"/>
</dbReference>
<dbReference type="GO" id="GO:0004252">
    <property type="term" value="F:serine-type endopeptidase activity"/>
    <property type="evidence" value="ECO:0007669"/>
    <property type="project" value="UniProtKB-EC"/>
</dbReference>
<comment type="similarity">
    <text evidence="6">Belongs to the peptidase S1 family. Snake venom subfamily.</text>
</comment>
<dbReference type="InterPro" id="IPR036465">
    <property type="entry name" value="vWFA_dom_sf"/>
</dbReference>
<dbReference type="Pfam" id="PF00092">
    <property type="entry name" value="VWA"/>
    <property type="match status" value="1"/>
</dbReference>
<evidence type="ECO:0000256" key="5">
    <source>
        <dbReference type="ARBA" id="ARBA00004613"/>
    </source>
</evidence>
<keyword evidence="13 28" id="KW-0732">Signal</keyword>
<organism evidence="32 33">
    <name type="scientific">Eublepharis macularius</name>
    <name type="common">Leopard gecko</name>
    <name type="synonym">Cyrtodactylus macularius</name>
    <dbReference type="NCBI Taxonomy" id="481883"/>
    <lineage>
        <taxon>Eukaryota</taxon>
        <taxon>Metazoa</taxon>
        <taxon>Chordata</taxon>
        <taxon>Craniata</taxon>
        <taxon>Vertebrata</taxon>
        <taxon>Euteleostomi</taxon>
        <taxon>Lepidosauria</taxon>
        <taxon>Squamata</taxon>
        <taxon>Bifurcata</taxon>
        <taxon>Gekkota</taxon>
        <taxon>Eublepharidae</taxon>
        <taxon>Eublepharinae</taxon>
        <taxon>Eublepharis</taxon>
    </lineage>
</organism>
<dbReference type="Proteomes" id="UP001190640">
    <property type="component" value="Chromosome 4"/>
</dbReference>
<name>A0AA97KXH8_EUBMA</name>
<evidence type="ECO:0000313" key="33">
    <source>
        <dbReference type="RefSeq" id="XP_054834376.1"/>
    </source>
</evidence>
<dbReference type="PROSITE" id="PS50240">
    <property type="entry name" value="TRYPSIN_DOM"/>
    <property type="match status" value="1"/>
</dbReference>
<comment type="subunit">
    <text evidence="24">Serine protease component of the C3 convertase, also named C4bC2b, composed of the serine protease complement C2b and complement C4b. Serine protease component of the C5 convertase, also named C4bC2bC3b, composed of the serine protease complement C2b, complement C3b, as well as complement C4b.</text>
</comment>
<keyword evidence="10 26" id="KW-0768">Sushi</keyword>
<dbReference type="InterPro" id="IPR002035">
    <property type="entry name" value="VWF_A"/>
</dbReference>
<gene>
    <name evidence="33" type="primary">C2</name>
</gene>
<dbReference type="SUPFAM" id="SSF50494">
    <property type="entry name" value="Trypsin-like serine proteases"/>
    <property type="match status" value="1"/>
</dbReference>
<keyword evidence="19 26" id="KW-1015">Disulfide bond</keyword>
<evidence type="ECO:0000256" key="28">
    <source>
        <dbReference type="SAM" id="SignalP"/>
    </source>
</evidence>
<dbReference type="Gene3D" id="3.40.50.410">
    <property type="entry name" value="von Willebrand factor, type A domain"/>
    <property type="match status" value="1"/>
</dbReference>
<feature type="chain" id="PRO_5041743786" description="Complement C2" evidence="28">
    <location>
        <begin position="28"/>
        <end position="778"/>
    </location>
</feature>
<comment type="subcellular location">
    <subcellularLocation>
        <location evidence="4">Cell surface</location>
    </subcellularLocation>
    <subcellularLocation>
        <location evidence="5">Secreted</location>
    </subcellularLocation>
</comment>
<dbReference type="SMART" id="SM00032">
    <property type="entry name" value="CCP"/>
    <property type="match status" value="3"/>
</dbReference>
<keyword evidence="12" id="KW-0479">Metal-binding</keyword>
<evidence type="ECO:0000256" key="22">
    <source>
        <dbReference type="ARBA" id="ARBA00093302"/>
    </source>
</evidence>
<dbReference type="GO" id="GO:0045087">
    <property type="term" value="P:innate immune response"/>
    <property type="evidence" value="ECO:0007669"/>
    <property type="project" value="UniProtKB-KW"/>
</dbReference>
<dbReference type="PANTHER" id="PTHR46393">
    <property type="entry name" value="SUSHI DOMAIN-CONTAINING PROTEIN"/>
    <property type="match status" value="1"/>
</dbReference>
<keyword evidence="14" id="KW-0677">Repeat</keyword>
<dbReference type="GO" id="GO:0046872">
    <property type="term" value="F:metal ion binding"/>
    <property type="evidence" value="ECO:0007669"/>
    <property type="project" value="UniProtKB-KW"/>
</dbReference>
<dbReference type="AlphaFoldDB" id="A0AA97KXH8"/>
<dbReference type="Pfam" id="PF00089">
    <property type="entry name" value="Trypsin"/>
    <property type="match status" value="1"/>
</dbReference>
<evidence type="ECO:0000256" key="11">
    <source>
        <dbReference type="ARBA" id="ARBA00022670"/>
    </source>
</evidence>
<accession>A0AA97KXH8</accession>
<evidence type="ECO:0000256" key="4">
    <source>
        <dbReference type="ARBA" id="ARBA00004241"/>
    </source>
</evidence>
<evidence type="ECO:0000256" key="19">
    <source>
        <dbReference type="ARBA" id="ARBA00023157"/>
    </source>
</evidence>
<keyword evidence="15 27" id="KW-0378">Hydrolase</keyword>
<dbReference type="InterPro" id="IPR001254">
    <property type="entry name" value="Trypsin_dom"/>
</dbReference>
<dbReference type="InterPro" id="IPR018114">
    <property type="entry name" value="TRYPSIN_HIS"/>
</dbReference>
<evidence type="ECO:0000256" key="17">
    <source>
        <dbReference type="ARBA" id="ARBA00022859"/>
    </source>
</evidence>
<evidence type="ECO:0000256" key="23">
    <source>
        <dbReference type="ARBA" id="ARBA00093306"/>
    </source>
</evidence>
<evidence type="ECO:0000256" key="21">
    <source>
        <dbReference type="ARBA" id="ARBA00029636"/>
    </source>
</evidence>
<feature type="disulfide bond" evidence="26">
    <location>
        <begin position="197"/>
        <end position="224"/>
    </location>
</feature>
<dbReference type="GO" id="GO:0009617">
    <property type="term" value="P:response to bacterium"/>
    <property type="evidence" value="ECO:0007669"/>
    <property type="project" value="TreeGrafter"/>
</dbReference>
<dbReference type="PROSITE" id="PS50923">
    <property type="entry name" value="SUSHI"/>
    <property type="match status" value="3"/>
</dbReference>
<dbReference type="GO" id="GO:0009986">
    <property type="term" value="C:cell surface"/>
    <property type="evidence" value="ECO:0007669"/>
    <property type="project" value="UniProtKB-SubCell"/>
</dbReference>
<dbReference type="PROSITE" id="PS50234">
    <property type="entry name" value="VWFA"/>
    <property type="match status" value="1"/>
</dbReference>
<evidence type="ECO:0000256" key="16">
    <source>
        <dbReference type="ARBA" id="ARBA00022825"/>
    </source>
</evidence>
<evidence type="ECO:0000256" key="15">
    <source>
        <dbReference type="ARBA" id="ARBA00022801"/>
    </source>
</evidence>
<sequence length="778" mass="86752">MKPQRMLIGPRDSTMLLSLCTFILWAADTTQESLLDSTPSCPREVSIKGGTVSLSDGYHQGSTLIYSCPDGSYPYPVQNRICQSDGSWTPMRSPSGRRVTQALCRDMRCPPQQAFENGFFSPRQNSHAVGSALNFECFDGYQLRGSAQRHCQPNGLWNGTSPVCDDGAGHCPSLAIPPGAHASGGHNHLGDRISFQCLKGLDLVGSSQRVCTPEGEWSGADTSCRAPYSYDRAEDIGAEFGASLTNVLSVVSSGSDHSGLPQGQSLGRKLILSKESFLHVYLLADASHSVTKKNFEIFKQSLKIIIHRIASFEVSIRFAVFSYASQPKMIVDTFDDIAEDPDLVIEEMEEKMKYEDHGNATGTNIQAALRAVYDMMLSHRAADETHWDQTRHAIILLTDGKSNMGGSPKNAVNTIEDFLDVKENRQDYLDIYVFGVGNLDVDWDAMNELASKKAGERHVFKVADPQELKKAFEDVLDPRDLQDLCGMANNSASAMPDQKQPWHVTLQQNTQKERSCRGSLISRTWVLTAAHCFRYFNYTPSWKVILADGIELPIKRRIDHELYNVQAKVDQGIKEFYDYDISLLELDMPVQFAGKTRPICLPCTTGANKALKKPETATCKDHESDLLSFERVPAQFISLDNERMNVQIKTKKSRPTCISEAIQHELYSKVANVSEVVTDRFLCSGKDENGVVEDASCKGESGGSLFVEKRARYVQVGVISWGTFDPCKNKIKDTDTGHTIRETPKLGRKPRDFYISLFRVQDWLRHHLAGSLRFIPQQ</sequence>
<dbReference type="GeneID" id="129329017"/>
<comment type="caution">
    <text evidence="26">Lacks conserved residue(s) required for the propagation of feature annotation.</text>
</comment>
<dbReference type="InterPro" id="IPR009003">
    <property type="entry name" value="Peptidase_S1_PA"/>
</dbReference>
<dbReference type="InterPro" id="IPR001314">
    <property type="entry name" value="Peptidase_S1A"/>
</dbReference>
<keyword evidence="20" id="KW-0325">Glycoprotein</keyword>
<dbReference type="RefSeq" id="XP_054834376.1">
    <property type="nucleotide sequence ID" value="XM_054978401.1"/>
</dbReference>
<dbReference type="GO" id="GO:0035821">
    <property type="term" value="P:modulation of process of another organism"/>
    <property type="evidence" value="ECO:0007669"/>
    <property type="project" value="UniProtKB-ARBA"/>
</dbReference>
<evidence type="ECO:0000256" key="14">
    <source>
        <dbReference type="ARBA" id="ARBA00022737"/>
    </source>
</evidence>
<evidence type="ECO:0000256" key="13">
    <source>
        <dbReference type="ARBA" id="ARBA00022729"/>
    </source>
</evidence>
<feature type="domain" description="Sushi" evidence="31">
    <location>
        <begin position="39"/>
        <end position="106"/>
    </location>
</feature>
<comment type="cofactor">
    <cofactor evidence="3">
        <name>Mg(2+)</name>
        <dbReference type="ChEBI" id="CHEBI:18420"/>
    </cofactor>
</comment>
<comment type="catalytic activity">
    <reaction evidence="1">
        <text>Selective cleavage of Arg-|-Ser bond in complement component C3 alpha-chain to form C3a and C3b, and Arg-|-Xaa bond in complement component C5 alpha-chain to form C5a and C5b.</text>
        <dbReference type="EC" id="3.4.21.43"/>
    </reaction>
</comment>
<dbReference type="PIRSF" id="PIRSF001154">
    <property type="entry name" value="Compl_C2_B"/>
    <property type="match status" value="1"/>
</dbReference>
<dbReference type="Gene3D" id="2.10.70.10">
    <property type="entry name" value="Complement Module, domain 1"/>
    <property type="match status" value="3"/>
</dbReference>
<evidence type="ECO:0000256" key="18">
    <source>
        <dbReference type="ARBA" id="ARBA00022875"/>
    </source>
</evidence>
<keyword evidence="11 27" id="KW-0645">Protease</keyword>
<evidence type="ECO:0000256" key="8">
    <source>
        <dbReference type="ARBA" id="ARBA00022525"/>
    </source>
</evidence>
<dbReference type="SUPFAM" id="SSF57535">
    <property type="entry name" value="Complement control module/SCR domain"/>
    <property type="match status" value="3"/>
</dbReference>
<keyword evidence="17" id="KW-0391">Immunity</keyword>
<dbReference type="PRINTS" id="PR00722">
    <property type="entry name" value="CHYMOTRYPSIN"/>
</dbReference>
<comment type="function">
    <text evidence="22">Precursor of the catalytic component of the C3 and C5 convertase complexes, which are part of the complement pathway, a cascade of proteins that leads to phagocytosis and breakdown of pathogens and signaling that strengthens the adaptive immune system. Component C2 is part of the classical, lectin and GZMK complement systems.</text>
</comment>
<dbReference type="CTD" id="717"/>
<evidence type="ECO:0000256" key="1">
    <source>
        <dbReference type="ARBA" id="ARBA00000095"/>
    </source>
</evidence>
<evidence type="ECO:0000256" key="2">
    <source>
        <dbReference type="ARBA" id="ARBA00001936"/>
    </source>
</evidence>
<feature type="domain" description="Sushi" evidence="31">
    <location>
        <begin position="107"/>
        <end position="166"/>
    </location>
</feature>
<evidence type="ECO:0000256" key="24">
    <source>
        <dbReference type="ARBA" id="ARBA00093544"/>
    </source>
</evidence>
<evidence type="ECO:0000256" key="26">
    <source>
        <dbReference type="PROSITE-ProRule" id="PRU00302"/>
    </source>
</evidence>
<proteinExistence type="inferred from homology"/>
<dbReference type="PROSITE" id="PS00134">
    <property type="entry name" value="TRYPSIN_HIS"/>
    <property type="match status" value="1"/>
</dbReference>
<dbReference type="KEGG" id="emc:129329017"/>
<dbReference type="GO" id="GO:0070062">
    <property type="term" value="C:extracellular exosome"/>
    <property type="evidence" value="ECO:0007669"/>
    <property type="project" value="TreeGrafter"/>
</dbReference>
<dbReference type="CDD" id="cd00190">
    <property type="entry name" value="Tryp_SPc"/>
    <property type="match status" value="1"/>
</dbReference>
<dbReference type="GO" id="GO:0006508">
    <property type="term" value="P:proteolysis"/>
    <property type="evidence" value="ECO:0007669"/>
    <property type="project" value="UniProtKB-KW"/>
</dbReference>
<dbReference type="InterPro" id="IPR035976">
    <property type="entry name" value="Sushi/SCR/CCP_sf"/>
</dbReference>
<feature type="signal peptide" evidence="28">
    <location>
        <begin position="1"/>
        <end position="27"/>
    </location>
</feature>
<comment type="cofactor">
    <cofactor evidence="2">
        <name>Mn(2+)</name>
        <dbReference type="ChEBI" id="CHEBI:29035"/>
    </cofactor>
</comment>
<feature type="disulfide bond" evidence="26">
    <location>
        <begin position="137"/>
        <end position="164"/>
    </location>
</feature>
<evidence type="ECO:0000256" key="6">
    <source>
        <dbReference type="ARBA" id="ARBA00009228"/>
    </source>
</evidence>
<evidence type="ECO:0000313" key="32">
    <source>
        <dbReference type="Proteomes" id="UP001190640"/>
    </source>
</evidence>
<dbReference type="SMART" id="SM00020">
    <property type="entry name" value="Tryp_SPc"/>
    <property type="match status" value="1"/>
</dbReference>
<keyword evidence="16 27" id="KW-0720">Serine protease</keyword>
<dbReference type="InterPro" id="IPR033116">
    <property type="entry name" value="TRYPSIN_SER"/>
</dbReference>
<dbReference type="InterPro" id="IPR043504">
    <property type="entry name" value="Peptidase_S1_PA_chymotrypsin"/>
</dbReference>
<keyword evidence="8" id="KW-0964">Secreted</keyword>
<evidence type="ECO:0000259" key="31">
    <source>
        <dbReference type="PROSITE" id="PS50923"/>
    </source>
</evidence>
<dbReference type="GO" id="GO:0006958">
    <property type="term" value="P:complement activation, classical pathway"/>
    <property type="evidence" value="ECO:0007669"/>
    <property type="project" value="UniProtKB-KW"/>
</dbReference>
<feature type="active site" description="Charge relay system" evidence="25">
    <location>
        <position position="701"/>
    </location>
</feature>
<dbReference type="InterPro" id="IPR011360">
    <property type="entry name" value="Compl_C2_B"/>
</dbReference>
<evidence type="ECO:0000256" key="27">
    <source>
        <dbReference type="RuleBase" id="RU363034"/>
    </source>
</evidence>